<protein>
    <submittedName>
        <fullName evidence="2">LPXTG cell wall anchor domain-containing protein</fullName>
    </submittedName>
</protein>
<keyword evidence="1" id="KW-1133">Transmembrane helix</keyword>
<dbReference type="Proteomes" id="UP001596312">
    <property type="component" value="Unassembled WGS sequence"/>
</dbReference>
<feature type="transmembrane region" description="Helical" evidence="1">
    <location>
        <begin position="12"/>
        <end position="31"/>
    </location>
</feature>
<comment type="caution">
    <text evidence="2">The sequence shown here is derived from an EMBL/GenBank/DDBJ whole genome shotgun (WGS) entry which is preliminary data.</text>
</comment>
<accession>A0ABD5V2Y1</accession>
<organism evidence="2 3">
    <name type="scientific">Halalkalicoccus tibetensis</name>
    <dbReference type="NCBI Taxonomy" id="175632"/>
    <lineage>
        <taxon>Archaea</taxon>
        <taxon>Methanobacteriati</taxon>
        <taxon>Methanobacteriota</taxon>
        <taxon>Stenosarchaea group</taxon>
        <taxon>Halobacteria</taxon>
        <taxon>Halobacteriales</taxon>
        <taxon>Halococcaceae</taxon>
        <taxon>Halalkalicoccus</taxon>
    </lineage>
</organism>
<keyword evidence="1" id="KW-0472">Membrane</keyword>
<keyword evidence="3" id="KW-1185">Reference proteome</keyword>
<reference evidence="2 3" key="1">
    <citation type="journal article" date="2019" name="Int. J. Syst. Evol. Microbiol.">
        <title>The Global Catalogue of Microorganisms (GCM) 10K type strain sequencing project: providing services to taxonomists for standard genome sequencing and annotation.</title>
        <authorList>
            <consortium name="The Broad Institute Genomics Platform"/>
            <consortium name="The Broad Institute Genome Sequencing Center for Infectious Disease"/>
            <person name="Wu L."/>
            <person name="Ma J."/>
        </authorList>
    </citation>
    <scope>NUCLEOTIDE SEQUENCE [LARGE SCALE GENOMIC DNA]</scope>
    <source>
        <strain evidence="2 3">CGMCC 1.3240</strain>
    </source>
</reference>
<proteinExistence type="predicted"/>
<keyword evidence="1" id="KW-0812">Transmembrane</keyword>
<dbReference type="NCBIfam" id="TIGR01167">
    <property type="entry name" value="LPXTG_anchor"/>
    <property type="match status" value="1"/>
</dbReference>
<evidence type="ECO:0000256" key="1">
    <source>
        <dbReference type="SAM" id="Phobius"/>
    </source>
</evidence>
<feature type="transmembrane region" description="Helical" evidence="1">
    <location>
        <begin position="37"/>
        <end position="55"/>
    </location>
</feature>
<sequence length="62" mass="7060">MSVRTVLGFYRAYWLSLSLCLGIMALYLTSALVHGDYWYALAGMLVLTAGLGWLWRRYDPPS</sequence>
<dbReference type="EMBL" id="JBHSXQ010000003">
    <property type="protein sequence ID" value="MFC6905938.1"/>
    <property type="molecule type" value="Genomic_DNA"/>
</dbReference>
<dbReference type="AlphaFoldDB" id="A0ABD5V2Y1"/>
<evidence type="ECO:0000313" key="3">
    <source>
        <dbReference type="Proteomes" id="UP001596312"/>
    </source>
</evidence>
<dbReference type="RefSeq" id="WP_340604468.1">
    <property type="nucleotide sequence ID" value="NZ_JBBMXV010000003.1"/>
</dbReference>
<name>A0ABD5V2Y1_9EURY</name>
<evidence type="ECO:0000313" key="2">
    <source>
        <dbReference type="EMBL" id="MFC6905938.1"/>
    </source>
</evidence>
<gene>
    <name evidence="2" type="ORF">ACFQGH_12120</name>
</gene>